<reference evidence="2" key="1">
    <citation type="submission" date="2020-04" db="EMBL/GenBank/DDBJ databases">
        <authorList>
            <person name="Chiriac C."/>
            <person name="Salcher M."/>
            <person name="Ghai R."/>
            <person name="Kavagutti S V."/>
        </authorList>
    </citation>
    <scope>NUCLEOTIDE SEQUENCE</scope>
</reference>
<feature type="domain" description="Methyltransferase type 11" evidence="1">
    <location>
        <begin position="52"/>
        <end position="120"/>
    </location>
</feature>
<dbReference type="CDD" id="cd02440">
    <property type="entry name" value="AdoMet_MTases"/>
    <property type="match status" value="1"/>
</dbReference>
<dbReference type="GO" id="GO:0008757">
    <property type="term" value="F:S-adenosylmethionine-dependent methyltransferase activity"/>
    <property type="evidence" value="ECO:0007669"/>
    <property type="project" value="InterPro"/>
</dbReference>
<dbReference type="InterPro" id="IPR029063">
    <property type="entry name" value="SAM-dependent_MTases_sf"/>
</dbReference>
<evidence type="ECO:0000259" key="1">
    <source>
        <dbReference type="Pfam" id="PF08241"/>
    </source>
</evidence>
<gene>
    <name evidence="2" type="ORF">UFOVP528_19</name>
</gene>
<protein>
    <submittedName>
        <fullName evidence="2">AdoMet_MTases domain containing protein</fullName>
    </submittedName>
</protein>
<dbReference type="EMBL" id="LR796508">
    <property type="protein sequence ID" value="CAB4148718.1"/>
    <property type="molecule type" value="Genomic_DNA"/>
</dbReference>
<dbReference type="Gene3D" id="3.40.50.150">
    <property type="entry name" value="Vaccinia Virus protein VP39"/>
    <property type="match status" value="1"/>
</dbReference>
<proteinExistence type="predicted"/>
<dbReference type="InterPro" id="IPR013216">
    <property type="entry name" value="Methyltransf_11"/>
</dbReference>
<dbReference type="SUPFAM" id="SSF53335">
    <property type="entry name" value="S-adenosyl-L-methionine-dependent methyltransferases"/>
    <property type="match status" value="1"/>
</dbReference>
<name>A0A6J5MPX4_9CAUD</name>
<evidence type="ECO:0000313" key="2">
    <source>
        <dbReference type="EMBL" id="CAB4148718.1"/>
    </source>
</evidence>
<organism evidence="2">
    <name type="scientific">uncultured Caudovirales phage</name>
    <dbReference type="NCBI Taxonomy" id="2100421"/>
    <lineage>
        <taxon>Viruses</taxon>
        <taxon>Duplodnaviria</taxon>
        <taxon>Heunggongvirae</taxon>
        <taxon>Uroviricota</taxon>
        <taxon>Caudoviricetes</taxon>
        <taxon>Peduoviridae</taxon>
        <taxon>Maltschvirus</taxon>
        <taxon>Maltschvirus maltsch</taxon>
    </lineage>
</organism>
<sequence>MQNSFGGLWDDAKCFEYEMQNQIRLDNEGFVNMFRATANKINSLIDFKTFADVGGGVGTYSLAMKELDKNVTYYDLNKHHFDYASLHNVANTYIKCDITEAIIRADLVACIEVMEHITDDKLHSMLGNIECKYFHFSSTPHTTTWDAEWGHINIKQEREWIELFKEHNYELMTQIEVPTQWSLLFKKK</sequence>
<accession>A0A6J5MPX4</accession>
<dbReference type="Pfam" id="PF08241">
    <property type="entry name" value="Methyltransf_11"/>
    <property type="match status" value="1"/>
</dbReference>